<dbReference type="AlphaFoldDB" id="A0A9Q1GC90"/>
<accession>A0A9Q1GC90</accession>
<keyword evidence="2" id="KW-1185">Reference proteome</keyword>
<evidence type="ECO:0000313" key="1">
    <source>
        <dbReference type="EMBL" id="KAJ8381307.1"/>
    </source>
</evidence>
<dbReference type="Proteomes" id="UP001152622">
    <property type="component" value="Chromosome 1"/>
</dbReference>
<name>A0A9Q1GC90_SYNKA</name>
<sequence length="102" mass="11196">MGMPCGEPPKKDCIHCSAGIGVASQYGKHCNGKQPRKVKLQKAKEKIIAVWADSQKKNGKLSGQDIPLSTPCCPKTERAEEKALLCQCGLKWKNSWEAEDNI</sequence>
<dbReference type="EMBL" id="JAINUF010000001">
    <property type="protein sequence ID" value="KAJ8381307.1"/>
    <property type="molecule type" value="Genomic_DNA"/>
</dbReference>
<evidence type="ECO:0000313" key="2">
    <source>
        <dbReference type="Proteomes" id="UP001152622"/>
    </source>
</evidence>
<protein>
    <submittedName>
        <fullName evidence="1">Uncharacterized protein</fullName>
    </submittedName>
</protein>
<reference evidence="1" key="1">
    <citation type="journal article" date="2023" name="Science">
        <title>Genome structures resolve the early diversification of teleost fishes.</title>
        <authorList>
            <person name="Parey E."/>
            <person name="Louis A."/>
            <person name="Montfort J."/>
            <person name="Bouchez O."/>
            <person name="Roques C."/>
            <person name="Iampietro C."/>
            <person name="Lluch J."/>
            <person name="Castinel A."/>
            <person name="Donnadieu C."/>
            <person name="Desvignes T."/>
            <person name="Floi Bucao C."/>
            <person name="Jouanno E."/>
            <person name="Wen M."/>
            <person name="Mejri S."/>
            <person name="Dirks R."/>
            <person name="Jansen H."/>
            <person name="Henkel C."/>
            <person name="Chen W.J."/>
            <person name="Zahm M."/>
            <person name="Cabau C."/>
            <person name="Klopp C."/>
            <person name="Thompson A.W."/>
            <person name="Robinson-Rechavi M."/>
            <person name="Braasch I."/>
            <person name="Lecointre G."/>
            <person name="Bobe J."/>
            <person name="Postlethwait J.H."/>
            <person name="Berthelot C."/>
            <person name="Roest Crollius H."/>
            <person name="Guiguen Y."/>
        </authorList>
    </citation>
    <scope>NUCLEOTIDE SEQUENCE</scope>
    <source>
        <strain evidence="1">WJC10195</strain>
    </source>
</reference>
<proteinExistence type="predicted"/>
<comment type="caution">
    <text evidence="1">The sequence shown here is derived from an EMBL/GenBank/DDBJ whole genome shotgun (WGS) entry which is preliminary data.</text>
</comment>
<organism evidence="1 2">
    <name type="scientific">Synaphobranchus kaupii</name>
    <name type="common">Kaup's arrowtooth eel</name>
    <dbReference type="NCBI Taxonomy" id="118154"/>
    <lineage>
        <taxon>Eukaryota</taxon>
        <taxon>Metazoa</taxon>
        <taxon>Chordata</taxon>
        <taxon>Craniata</taxon>
        <taxon>Vertebrata</taxon>
        <taxon>Euteleostomi</taxon>
        <taxon>Actinopterygii</taxon>
        <taxon>Neopterygii</taxon>
        <taxon>Teleostei</taxon>
        <taxon>Anguilliformes</taxon>
        <taxon>Synaphobranchidae</taxon>
        <taxon>Synaphobranchus</taxon>
    </lineage>
</organism>
<gene>
    <name evidence="1" type="ORF">SKAU_G00020850</name>
</gene>